<protein>
    <submittedName>
        <fullName evidence="1">Uncharacterized protein</fullName>
    </submittedName>
</protein>
<reference evidence="1 2" key="1">
    <citation type="submission" date="2020-12" db="EMBL/GenBank/DDBJ databases">
        <title>Metabolic potential, ecology and presence of endohyphal bacteria is reflected in genomic diversity of Mucoromycotina.</title>
        <authorList>
            <person name="Muszewska A."/>
            <person name="Okrasinska A."/>
            <person name="Steczkiewicz K."/>
            <person name="Drgas O."/>
            <person name="Orlowska M."/>
            <person name="Perlinska-Lenart U."/>
            <person name="Aleksandrzak-Piekarczyk T."/>
            <person name="Szatraj K."/>
            <person name="Zielenkiewicz U."/>
            <person name="Pilsyk S."/>
            <person name="Malc E."/>
            <person name="Mieczkowski P."/>
            <person name="Kruszewska J.S."/>
            <person name="Biernat P."/>
            <person name="Pawlowska J."/>
        </authorList>
    </citation>
    <scope>NUCLEOTIDE SEQUENCE [LARGE SCALE GENOMIC DNA]</scope>
    <source>
        <strain evidence="1 2">CBS 142.35</strain>
    </source>
</reference>
<dbReference type="OrthoDB" id="10378450at2759"/>
<organism evidence="1 2">
    <name type="scientific">Circinella minor</name>
    <dbReference type="NCBI Taxonomy" id="1195481"/>
    <lineage>
        <taxon>Eukaryota</taxon>
        <taxon>Fungi</taxon>
        <taxon>Fungi incertae sedis</taxon>
        <taxon>Mucoromycota</taxon>
        <taxon>Mucoromycotina</taxon>
        <taxon>Mucoromycetes</taxon>
        <taxon>Mucorales</taxon>
        <taxon>Lichtheimiaceae</taxon>
        <taxon>Circinella</taxon>
    </lineage>
</organism>
<comment type="caution">
    <text evidence="1">The sequence shown here is derived from an EMBL/GenBank/DDBJ whole genome shotgun (WGS) entry which is preliminary data.</text>
</comment>
<name>A0A8H7S7B0_9FUNG</name>
<gene>
    <name evidence="1" type="ORF">INT45_011603</name>
</gene>
<dbReference type="EMBL" id="JAEPRB010000074">
    <property type="protein sequence ID" value="KAG2222793.1"/>
    <property type="molecule type" value="Genomic_DNA"/>
</dbReference>
<evidence type="ECO:0000313" key="2">
    <source>
        <dbReference type="Proteomes" id="UP000646827"/>
    </source>
</evidence>
<dbReference type="Proteomes" id="UP000646827">
    <property type="component" value="Unassembled WGS sequence"/>
</dbReference>
<accession>A0A8H7S7B0</accession>
<proteinExistence type="predicted"/>
<keyword evidence="2" id="KW-1185">Reference proteome</keyword>
<dbReference type="AlphaFoldDB" id="A0A8H7S7B0"/>
<evidence type="ECO:0000313" key="1">
    <source>
        <dbReference type="EMBL" id="KAG2222793.1"/>
    </source>
</evidence>
<sequence>MYEHNGKEYDYKNGLDLKYDQKDAIAEKHNVKQTSMNFVFDTVQDAGDFSKTVLQKPDKEKVFKAEESFLHPRSADGLPHDFSDKCIIL</sequence>